<reference evidence="10 11" key="1">
    <citation type="journal article" date="2016" name="Mol. Biol. Evol.">
        <title>Comparative Genomics of Early-Diverging Mushroom-Forming Fungi Provides Insights into the Origins of Lignocellulose Decay Capabilities.</title>
        <authorList>
            <person name="Nagy L.G."/>
            <person name="Riley R."/>
            <person name="Tritt A."/>
            <person name="Adam C."/>
            <person name="Daum C."/>
            <person name="Floudas D."/>
            <person name="Sun H."/>
            <person name="Yadav J.S."/>
            <person name="Pangilinan J."/>
            <person name="Larsson K.H."/>
            <person name="Matsuura K."/>
            <person name="Barry K."/>
            <person name="Labutti K."/>
            <person name="Kuo R."/>
            <person name="Ohm R.A."/>
            <person name="Bhattacharya S.S."/>
            <person name="Shirouzu T."/>
            <person name="Yoshinaga Y."/>
            <person name="Martin F.M."/>
            <person name="Grigoriev I.V."/>
            <person name="Hibbett D.S."/>
        </authorList>
    </citation>
    <scope>NUCLEOTIDE SEQUENCE [LARGE SCALE GENOMIC DNA]</scope>
    <source>
        <strain evidence="10 11">HHB12733</strain>
    </source>
</reference>
<evidence type="ECO:0000256" key="4">
    <source>
        <dbReference type="ARBA" id="ARBA00022980"/>
    </source>
</evidence>
<dbReference type="Pfam" id="PF11788">
    <property type="entry name" value="MRP-L46"/>
    <property type="match status" value="1"/>
</dbReference>
<dbReference type="CDD" id="cd04661">
    <property type="entry name" value="NUDIX_MRP_L46"/>
    <property type="match status" value="1"/>
</dbReference>
<dbReference type="SUPFAM" id="SSF55811">
    <property type="entry name" value="Nudix"/>
    <property type="match status" value="1"/>
</dbReference>
<evidence type="ECO:0000256" key="1">
    <source>
        <dbReference type="ARBA" id="ARBA00004173"/>
    </source>
</evidence>
<dbReference type="GO" id="GO:0005762">
    <property type="term" value="C:mitochondrial large ribosomal subunit"/>
    <property type="evidence" value="ECO:0007669"/>
    <property type="project" value="TreeGrafter"/>
</dbReference>
<evidence type="ECO:0000256" key="5">
    <source>
        <dbReference type="ARBA" id="ARBA00023128"/>
    </source>
</evidence>
<organism evidence="10 11">
    <name type="scientific">Calocera cornea HHB12733</name>
    <dbReference type="NCBI Taxonomy" id="1353952"/>
    <lineage>
        <taxon>Eukaryota</taxon>
        <taxon>Fungi</taxon>
        <taxon>Dikarya</taxon>
        <taxon>Basidiomycota</taxon>
        <taxon>Agaricomycotina</taxon>
        <taxon>Dacrymycetes</taxon>
        <taxon>Dacrymycetales</taxon>
        <taxon>Dacrymycetaceae</taxon>
        <taxon>Calocera</taxon>
    </lineage>
</organism>
<dbReference type="Gene3D" id="3.90.79.10">
    <property type="entry name" value="Nucleoside Triphosphate Pyrophosphohydrolase"/>
    <property type="match status" value="1"/>
</dbReference>
<dbReference type="InterPro" id="IPR021757">
    <property type="entry name" value="Ribosomal_mL46_N"/>
</dbReference>
<comment type="subcellular location">
    <subcellularLocation>
        <location evidence="1">Mitochondrion</location>
    </subcellularLocation>
</comment>
<accession>A0A165FB98</accession>
<evidence type="ECO:0000256" key="2">
    <source>
        <dbReference type="ARBA" id="ARBA00009070"/>
    </source>
</evidence>
<name>A0A165FB98_9BASI</name>
<evidence type="ECO:0000259" key="9">
    <source>
        <dbReference type="Pfam" id="PF11788"/>
    </source>
</evidence>
<keyword evidence="3" id="KW-0809">Transit peptide</keyword>
<evidence type="ECO:0000313" key="10">
    <source>
        <dbReference type="EMBL" id="KZT56500.1"/>
    </source>
</evidence>
<keyword evidence="11" id="KW-1185">Reference proteome</keyword>
<keyword evidence="6" id="KW-0687">Ribonucleoprotein</keyword>
<evidence type="ECO:0000256" key="3">
    <source>
        <dbReference type="ARBA" id="ARBA00022946"/>
    </source>
</evidence>
<dbReference type="PANTHER" id="PTHR13124:SF12">
    <property type="entry name" value="LARGE RIBOSOMAL SUBUNIT PROTEIN ML46"/>
    <property type="match status" value="1"/>
</dbReference>
<feature type="region of interest" description="Disordered" evidence="8">
    <location>
        <begin position="23"/>
        <end position="49"/>
    </location>
</feature>
<keyword evidence="4" id="KW-0689">Ribosomal protein</keyword>
<evidence type="ECO:0000256" key="8">
    <source>
        <dbReference type="SAM" id="MobiDB-lite"/>
    </source>
</evidence>
<feature type="domain" description="Large ribosomal subunit protein mL46 N-terminal" evidence="9">
    <location>
        <begin position="58"/>
        <end position="137"/>
    </location>
</feature>
<dbReference type="OrthoDB" id="414075at2759"/>
<dbReference type="InterPro" id="IPR033650">
    <property type="entry name" value="Ribosomal_mL46_NUDIX"/>
</dbReference>
<gene>
    <name evidence="10" type="ORF">CALCODRAFT_518057</name>
</gene>
<dbReference type="GO" id="GO:0003735">
    <property type="term" value="F:structural constituent of ribosome"/>
    <property type="evidence" value="ECO:0007669"/>
    <property type="project" value="InterPro"/>
</dbReference>
<dbReference type="InParanoid" id="A0A165FB98"/>
<dbReference type="FunCoup" id="A0A165FB98">
    <property type="interactions" value="59"/>
</dbReference>
<sequence length="294" mass="33446">MNAVRQRIRPIRLSAYNLTTPTARRWQSTEAPAESSSSSSPHPTTPVVVKIGPESKPYRLLTSVILTRAPILTPEPTPYESAYLAYQRRIARALANPFPEDFYFKKGAIGERRFAIADNEREIAAFGEHARPIKKNIVDIEDSGREDDVVQLMDRVSEADRTGDVRSLNRKGDRSLYLLLKTARESRWRFPQGQALKGEALHKAAERDLIQECGRNMHFWIVGRQPVGVFQREGPIKGEGDKVFFFKGHIMAGQAVGSTENIQDFAWLTMEEIGERLEQSDKAYWEAVRYILSR</sequence>
<keyword evidence="5" id="KW-0496">Mitochondrion</keyword>
<dbReference type="STRING" id="1353952.A0A165FB98"/>
<feature type="compositionally biased region" description="Low complexity" evidence="8">
    <location>
        <begin position="28"/>
        <end position="46"/>
    </location>
</feature>
<evidence type="ECO:0000256" key="6">
    <source>
        <dbReference type="ARBA" id="ARBA00023274"/>
    </source>
</evidence>
<proteinExistence type="inferred from homology"/>
<dbReference type="InterPro" id="IPR040008">
    <property type="entry name" value="Ribosomal_mL46"/>
</dbReference>
<dbReference type="AlphaFoldDB" id="A0A165FB98"/>
<dbReference type="Proteomes" id="UP000076842">
    <property type="component" value="Unassembled WGS sequence"/>
</dbReference>
<dbReference type="EMBL" id="KV423976">
    <property type="protein sequence ID" value="KZT56500.1"/>
    <property type="molecule type" value="Genomic_DNA"/>
</dbReference>
<evidence type="ECO:0000313" key="11">
    <source>
        <dbReference type="Proteomes" id="UP000076842"/>
    </source>
</evidence>
<dbReference type="PANTHER" id="PTHR13124">
    <property type="entry name" value="39S RIBOSOMAL PROTEIN L46, MITOCHONDRIAL PRECURSOR-RELATED"/>
    <property type="match status" value="1"/>
</dbReference>
<dbReference type="InterPro" id="IPR015797">
    <property type="entry name" value="NUDIX_hydrolase-like_dom_sf"/>
</dbReference>
<evidence type="ECO:0000256" key="7">
    <source>
        <dbReference type="ARBA" id="ARBA00035190"/>
    </source>
</evidence>
<protein>
    <recommendedName>
        <fullName evidence="7">Large ribosomal subunit protein mL46</fullName>
    </recommendedName>
</protein>
<comment type="similarity">
    <text evidence="2">Belongs to the mitochondrion-specific ribosomal protein mL46 family.</text>
</comment>